<dbReference type="GO" id="GO:0005737">
    <property type="term" value="C:cytoplasm"/>
    <property type="evidence" value="ECO:0007669"/>
    <property type="project" value="UniProtKB-ARBA"/>
</dbReference>
<dbReference type="PROSITE" id="PS00518">
    <property type="entry name" value="ZF_RING_1"/>
    <property type="match status" value="1"/>
</dbReference>
<reference evidence="8" key="2">
    <citation type="submission" date="2025-09" db="UniProtKB">
        <authorList>
            <consortium name="Ensembl"/>
        </authorList>
    </citation>
    <scope>IDENTIFICATION</scope>
</reference>
<evidence type="ECO:0000313" key="9">
    <source>
        <dbReference type="Proteomes" id="UP000264820"/>
    </source>
</evidence>
<dbReference type="Pfam" id="PF13765">
    <property type="entry name" value="PRY"/>
    <property type="match status" value="1"/>
</dbReference>
<dbReference type="SMART" id="SM00589">
    <property type="entry name" value="PRY"/>
    <property type="match status" value="1"/>
</dbReference>
<proteinExistence type="predicted"/>
<dbReference type="PRINTS" id="PR01407">
    <property type="entry name" value="BUTYPHLNCDUF"/>
</dbReference>
<dbReference type="SUPFAM" id="SSF57850">
    <property type="entry name" value="RING/U-box"/>
    <property type="match status" value="1"/>
</dbReference>
<evidence type="ECO:0000313" key="8">
    <source>
        <dbReference type="Ensembl" id="ENSHCOP00000008880.1"/>
    </source>
</evidence>
<protein>
    <submittedName>
        <fullName evidence="8">Tripartite motif containing 107</fullName>
    </submittedName>
</protein>
<dbReference type="InterPro" id="IPR003879">
    <property type="entry name" value="Butyrophylin_SPRY"/>
</dbReference>
<dbReference type="SMART" id="SM00184">
    <property type="entry name" value="RING"/>
    <property type="match status" value="1"/>
</dbReference>
<dbReference type="InterPro" id="IPR013083">
    <property type="entry name" value="Znf_RING/FYVE/PHD"/>
</dbReference>
<organism evidence="8 9">
    <name type="scientific">Hippocampus comes</name>
    <name type="common">Tiger tail seahorse</name>
    <dbReference type="NCBI Taxonomy" id="109280"/>
    <lineage>
        <taxon>Eukaryota</taxon>
        <taxon>Metazoa</taxon>
        <taxon>Chordata</taxon>
        <taxon>Craniata</taxon>
        <taxon>Vertebrata</taxon>
        <taxon>Euteleostomi</taxon>
        <taxon>Actinopterygii</taxon>
        <taxon>Neopterygii</taxon>
        <taxon>Teleostei</taxon>
        <taxon>Neoteleostei</taxon>
        <taxon>Acanthomorphata</taxon>
        <taxon>Syngnathiaria</taxon>
        <taxon>Syngnathiformes</taxon>
        <taxon>Syngnathoidei</taxon>
        <taxon>Syngnathidae</taxon>
        <taxon>Hippocampus</taxon>
    </lineage>
</organism>
<feature type="domain" description="B30.2/SPRY" evidence="7">
    <location>
        <begin position="278"/>
        <end position="472"/>
    </location>
</feature>
<dbReference type="Gene3D" id="3.30.40.10">
    <property type="entry name" value="Zinc/RING finger domain, C3HC4 (zinc finger)"/>
    <property type="match status" value="1"/>
</dbReference>
<dbReference type="Gene3D" id="2.60.120.920">
    <property type="match status" value="1"/>
</dbReference>
<dbReference type="STRING" id="109280.ENSHCOP00000008880"/>
<dbReference type="InterPro" id="IPR027370">
    <property type="entry name" value="Znf-RING_euk"/>
</dbReference>
<evidence type="ECO:0000256" key="4">
    <source>
        <dbReference type="PROSITE-ProRule" id="PRU00175"/>
    </source>
</evidence>
<keyword evidence="1" id="KW-0479">Metal-binding</keyword>
<name>A0A3Q2XVG6_HIPCM</name>
<feature type="coiled-coil region" evidence="5">
    <location>
        <begin position="145"/>
        <end position="190"/>
    </location>
</feature>
<dbReference type="SUPFAM" id="SSF49899">
    <property type="entry name" value="Concanavalin A-like lectins/glucanases"/>
    <property type="match status" value="1"/>
</dbReference>
<keyword evidence="5" id="KW-0175">Coiled coil</keyword>
<dbReference type="OMA" id="ECQAEYQ"/>
<dbReference type="InterPro" id="IPR006574">
    <property type="entry name" value="PRY"/>
</dbReference>
<evidence type="ECO:0000256" key="5">
    <source>
        <dbReference type="SAM" id="Coils"/>
    </source>
</evidence>
<accession>A0A3Q2XVG6</accession>
<evidence type="ECO:0000256" key="3">
    <source>
        <dbReference type="ARBA" id="ARBA00022833"/>
    </source>
</evidence>
<dbReference type="Proteomes" id="UP000264820">
    <property type="component" value="Unplaced"/>
</dbReference>
<dbReference type="PROSITE" id="PS50089">
    <property type="entry name" value="ZF_RING_2"/>
    <property type="match status" value="1"/>
</dbReference>
<dbReference type="PANTHER" id="PTHR25465:SF31">
    <property type="entry name" value="RING-TYPE DOMAIN-CONTAINING PROTEIN"/>
    <property type="match status" value="1"/>
</dbReference>
<keyword evidence="3" id="KW-0862">Zinc</keyword>
<dbReference type="InterPro" id="IPR051051">
    <property type="entry name" value="E3_ubiq-ligase_TRIM/RNF"/>
</dbReference>
<dbReference type="PANTHER" id="PTHR25465">
    <property type="entry name" value="B-BOX DOMAIN CONTAINING"/>
    <property type="match status" value="1"/>
</dbReference>
<sequence length="472" mass="53151">VWPLVCSSEGSLELCCPICLQLFSEPVSLPCGHIYCHVCIQTLGEGLDRHCCPECQKDYQESQAVVTCSKMCNIVESFKTAVGKVQLPACGAVEDETKCHLDVTKESSGSEVKYLKSKEFELTNFGLASQVTDLAVHLEMAEDVLGKEKEQQAKLMEAHEQLREKASEELRQLSDVVRKYSAEVMRLLDEELSPSEASASHRVGQAARLAKQLRQVLLRAESLLTEGDEAAFVEDFRDLQPHIAEMTRKNTEKIQGRMEPEDDPVRILPKLENMNGKLRESLGVIQRSLRNVLNPSELTFDIRTAHPNLILSEDLKTVTFSATKQPYPPSSQRFTSFFQVLSSQSFSEGNHRWEMELDGAPWIVGLCQSGELERSGISSALESNRCSWCLMWFDNLLTAFERGRDVPLKRTTVSCRLEIRLSFRSRTFSFYHISPTGGKTLVYTFEANLTEPVHLAYRMMSGNPKARVTIIS</sequence>
<dbReference type="GO" id="GO:0008270">
    <property type="term" value="F:zinc ion binding"/>
    <property type="evidence" value="ECO:0007669"/>
    <property type="project" value="UniProtKB-KW"/>
</dbReference>
<evidence type="ECO:0000259" key="6">
    <source>
        <dbReference type="PROSITE" id="PS50089"/>
    </source>
</evidence>
<evidence type="ECO:0000256" key="2">
    <source>
        <dbReference type="ARBA" id="ARBA00022771"/>
    </source>
</evidence>
<dbReference type="AlphaFoldDB" id="A0A3Q2XVG6"/>
<dbReference type="InterPro" id="IPR017907">
    <property type="entry name" value="Znf_RING_CS"/>
</dbReference>
<dbReference type="Pfam" id="PF13445">
    <property type="entry name" value="zf-RING_UBOX"/>
    <property type="match status" value="1"/>
</dbReference>
<evidence type="ECO:0000256" key="1">
    <source>
        <dbReference type="ARBA" id="ARBA00022723"/>
    </source>
</evidence>
<dbReference type="InterPro" id="IPR013320">
    <property type="entry name" value="ConA-like_dom_sf"/>
</dbReference>
<dbReference type="InterPro" id="IPR043136">
    <property type="entry name" value="B30.2/SPRY_sf"/>
</dbReference>
<keyword evidence="2 4" id="KW-0863">Zinc-finger</keyword>
<reference evidence="8" key="1">
    <citation type="submission" date="2025-08" db="UniProtKB">
        <authorList>
            <consortium name="Ensembl"/>
        </authorList>
    </citation>
    <scope>IDENTIFICATION</scope>
</reference>
<keyword evidence="9" id="KW-1185">Reference proteome</keyword>
<evidence type="ECO:0000259" key="7">
    <source>
        <dbReference type="PROSITE" id="PS50188"/>
    </source>
</evidence>
<dbReference type="GeneTree" id="ENSGT00940000165151"/>
<dbReference type="InterPro" id="IPR001870">
    <property type="entry name" value="B30.2/SPRY"/>
</dbReference>
<dbReference type="InterPro" id="IPR001841">
    <property type="entry name" value="Znf_RING"/>
</dbReference>
<feature type="domain" description="RING-type" evidence="6">
    <location>
        <begin position="16"/>
        <end position="56"/>
    </location>
</feature>
<dbReference type="Ensembl" id="ENSHCOT00000025587.1">
    <property type="protein sequence ID" value="ENSHCOP00000008880.1"/>
    <property type="gene ID" value="ENSHCOG00000011218.1"/>
</dbReference>
<dbReference type="PROSITE" id="PS50188">
    <property type="entry name" value="B302_SPRY"/>
    <property type="match status" value="1"/>
</dbReference>